<dbReference type="PANTHER" id="PTHR42695:SF5">
    <property type="entry name" value="GLUTAMINE AMIDOTRANSFERASE YLR126C-RELATED"/>
    <property type="match status" value="1"/>
</dbReference>
<gene>
    <name evidence="2" type="ORF">HMPREF9238_00548</name>
</gene>
<dbReference type="NCBIfam" id="NF005743">
    <property type="entry name" value="PRK07567.1"/>
    <property type="match status" value="1"/>
</dbReference>
<dbReference type="RefSeq" id="WP_016443905.1">
    <property type="nucleotide sequence ID" value="NZ_KE150266.1"/>
</dbReference>
<feature type="domain" description="Glutamine amidotransferase" evidence="1">
    <location>
        <begin position="90"/>
        <end position="195"/>
    </location>
</feature>
<dbReference type="OrthoDB" id="5196541at2"/>
<sequence length="246" mass="27293">MKSNAKFLMITTRTEPTILTSEVEMLRKLSSLDAGQLVWHRLEQSPLPPLNLNEWAGVILCGSPFDSLAPIEKKSDVQLRVEAELQGFMDQLVAADFPFLGICYGVGTLLGHQGGKISEKYGESISAPVIELTQTGREDPITRGIPRTFRAYVGHKEACEDLPESATLLARGEACPIQLFKVGKNMYGTQFHPELDWPALKLRIIGYATSGYYQPGDQQHIIDQCIDADVAPAHKIISNFVEMYSR</sequence>
<proteinExistence type="predicted"/>
<dbReference type="GO" id="GO:0005829">
    <property type="term" value="C:cytosol"/>
    <property type="evidence" value="ECO:0007669"/>
    <property type="project" value="TreeGrafter"/>
</dbReference>
<dbReference type="SUPFAM" id="SSF52317">
    <property type="entry name" value="Class I glutamine amidotransferase-like"/>
    <property type="match status" value="1"/>
</dbReference>
<organism evidence="2 3">
    <name type="scientific">Gleimia europaea ACS-120-V-Col10b</name>
    <dbReference type="NCBI Taxonomy" id="883069"/>
    <lineage>
        <taxon>Bacteria</taxon>
        <taxon>Bacillati</taxon>
        <taxon>Actinomycetota</taxon>
        <taxon>Actinomycetes</taxon>
        <taxon>Actinomycetales</taxon>
        <taxon>Actinomycetaceae</taxon>
        <taxon>Gleimia</taxon>
    </lineage>
</organism>
<name>A0A9W5RE52_9ACTO</name>
<dbReference type="AlphaFoldDB" id="A0A9W5RE52"/>
<comment type="caution">
    <text evidence="2">The sequence shown here is derived from an EMBL/GenBank/DDBJ whole genome shotgun (WGS) entry which is preliminary data.</text>
</comment>
<dbReference type="PANTHER" id="PTHR42695">
    <property type="entry name" value="GLUTAMINE AMIDOTRANSFERASE YLR126C-RELATED"/>
    <property type="match status" value="1"/>
</dbReference>
<evidence type="ECO:0000313" key="3">
    <source>
        <dbReference type="Proteomes" id="UP000014387"/>
    </source>
</evidence>
<accession>A0A9W5RE52</accession>
<keyword evidence="3" id="KW-1185">Reference proteome</keyword>
<dbReference type="Pfam" id="PF00117">
    <property type="entry name" value="GATase"/>
    <property type="match status" value="1"/>
</dbReference>
<evidence type="ECO:0000259" key="1">
    <source>
        <dbReference type="Pfam" id="PF00117"/>
    </source>
</evidence>
<evidence type="ECO:0000313" key="2">
    <source>
        <dbReference type="EMBL" id="EPD30793.1"/>
    </source>
</evidence>
<dbReference type="EMBL" id="AGWN01000001">
    <property type="protein sequence ID" value="EPD30793.1"/>
    <property type="molecule type" value="Genomic_DNA"/>
</dbReference>
<dbReference type="PROSITE" id="PS51273">
    <property type="entry name" value="GATASE_TYPE_1"/>
    <property type="match status" value="1"/>
</dbReference>
<dbReference type="InterPro" id="IPR017926">
    <property type="entry name" value="GATASE"/>
</dbReference>
<dbReference type="InterPro" id="IPR029062">
    <property type="entry name" value="Class_I_gatase-like"/>
</dbReference>
<dbReference type="CDD" id="cd01741">
    <property type="entry name" value="GATase1_1"/>
    <property type="match status" value="1"/>
</dbReference>
<dbReference type="Gene3D" id="3.40.50.880">
    <property type="match status" value="1"/>
</dbReference>
<dbReference type="Proteomes" id="UP000014387">
    <property type="component" value="Unassembled WGS sequence"/>
</dbReference>
<dbReference type="InterPro" id="IPR044992">
    <property type="entry name" value="ChyE-like"/>
</dbReference>
<reference evidence="2 3" key="1">
    <citation type="submission" date="2013-05" db="EMBL/GenBank/DDBJ databases">
        <title>The Genome Sequence of Actinomyces europaeus ACS-120-V-COL10B.</title>
        <authorList>
            <consortium name="The Broad Institute Genomics Platform"/>
            <person name="Earl A."/>
            <person name="Ward D."/>
            <person name="Feldgarden M."/>
            <person name="Gevers D."/>
            <person name="Saerens B."/>
            <person name="Vaneechoutte M."/>
            <person name="Walker B."/>
            <person name="Young S."/>
            <person name="Zeng Q."/>
            <person name="Gargeya S."/>
            <person name="Fitzgerald M."/>
            <person name="Haas B."/>
            <person name="Abouelleil A."/>
            <person name="Allen A.W."/>
            <person name="Alvarado L."/>
            <person name="Arachchi H.M."/>
            <person name="Berlin A.M."/>
            <person name="Chapman S.B."/>
            <person name="Gainer-Dewar J."/>
            <person name="Goldberg J."/>
            <person name="Griggs A."/>
            <person name="Gujja S."/>
            <person name="Hansen M."/>
            <person name="Howarth C."/>
            <person name="Imamovic A."/>
            <person name="Ireland A."/>
            <person name="Larimer J."/>
            <person name="McCowan C."/>
            <person name="Murphy C."/>
            <person name="Pearson M."/>
            <person name="Poon T.W."/>
            <person name="Priest M."/>
            <person name="Roberts A."/>
            <person name="Saif S."/>
            <person name="Shea T."/>
            <person name="Sisk P."/>
            <person name="Sykes S."/>
            <person name="Wortman J."/>
            <person name="Nusbaum C."/>
            <person name="Birren B."/>
        </authorList>
    </citation>
    <scope>NUCLEOTIDE SEQUENCE [LARGE SCALE GENOMIC DNA]</scope>
    <source>
        <strain evidence="2 3">ACS-120-V-Col10b</strain>
    </source>
</reference>
<protein>
    <recommendedName>
        <fullName evidence="1">Glutamine amidotransferase domain-containing protein</fullName>
    </recommendedName>
</protein>